<evidence type="ECO:0000313" key="1">
    <source>
        <dbReference type="EMBL" id="MBO3794329.1"/>
    </source>
</evidence>
<organism evidence="1 2">
    <name type="scientific">Bacillus subtilis</name>
    <dbReference type="NCBI Taxonomy" id="1423"/>
    <lineage>
        <taxon>Bacteria</taxon>
        <taxon>Bacillati</taxon>
        <taxon>Bacillota</taxon>
        <taxon>Bacilli</taxon>
        <taxon>Bacillales</taxon>
        <taxon>Bacillaceae</taxon>
        <taxon>Bacillus</taxon>
    </lineage>
</organism>
<name>A0A8I1WDC0_BACIU</name>
<dbReference type="AlphaFoldDB" id="A0A8I1WDC0"/>
<accession>A0A8I1WDC0</accession>
<dbReference type="RefSeq" id="WP_208556268.1">
    <property type="nucleotide sequence ID" value="NZ_JAGFPW010000005.1"/>
</dbReference>
<gene>
    <name evidence="1" type="ORF">J5227_08400</name>
</gene>
<dbReference type="Proteomes" id="UP000665181">
    <property type="component" value="Unassembled WGS sequence"/>
</dbReference>
<evidence type="ECO:0000313" key="2">
    <source>
        <dbReference type="Proteomes" id="UP000665181"/>
    </source>
</evidence>
<dbReference type="EMBL" id="JAGFPW010000005">
    <property type="protein sequence ID" value="MBO3794329.1"/>
    <property type="molecule type" value="Genomic_DNA"/>
</dbReference>
<protein>
    <submittedName>
        <fullName evidence="1">Uncharacterized protein</fullName>
    </submittedName>
</protein>
<proteinExistence type="predicted"/>
<sequence>MEKYFTQTQGLLNALQATSNKEEMKRAEVAGSEIWEAIKAITDKHQLNVQEMMNATIACHLSIMEVAMEQIKEKMEGDEL</sequence>
<reference evidence="1" key="1">
    <citation type="submission" date="2021-03" db="EMBL/GenBank/DDBJ databases">
        <title>Isolation of Bacillus subtilis from fermented food sample.</title>
        <authorList>
            <person name="Lakshmanan V."/>
            <person name="Athira K."/>
            <person name="Rajagopal K."/>
        </authorList>
    </citation>
    <scope>NUCLEOTIDE SEQUENCE</scope>
    <source>
        <strain evidence="1">S1</strain>
    </source>
</reference>
<comment type="caution">
    <text evidence="1">The sequence shown here is derived from an EMBL/GenBank/DDBJ whole genome shotgun (WGS) entry which is preliminary data.</text>
</comment>